<evidence type="ECO:0000313" key="2">
    <source>
        <dbReference type="EMBL" id="QJE03188.1"/>
    </source>
</evidence>
<name>A0A7Z2W111_9BURK</name>
<feature type="region of interest" description="Disordered" evidence="1">
    <location>
        <begin position="101"/>
        <end position="135"/>
    </location>
</feature>
<dbReference type="AlphaFoldDB" id="A0A7Z2W111"/>
<gene>
    <name evidence="2" type="ORF">HH212_04615</name>
</gene>
<feature type="compositionally biased region" description="Low complexity" evidence="1">
    <location>
        <begin position="101"/>
        <end position="111"/>
    </location>
</feature>
<accession>A0A7Z2W111</accession>
<feature type="compositionally biased region" description="Basic and acidic residues" evidence="1">
    <location>
        <begin position="112"/>
        <end position="121"/>
    </location>
</feature>
<keyword evidence="3" id="KW-1185">Reference proteome</keyword>
<proteinExistence type="predicted"/>
<evidence type="ECO:0000313" key="3">
    <source>
        <dbReference type="Proteomes" id="UP000502415"/>
    </source>
</evidence>
<reference evidence="2 3" key="1">
    <citation type="submission" date="2020-04" db="EMBL/GenBank/DDBJ databases">
        <title>Genome sequencing of novel species.</title>
        <authorList>
            <person name="Heo J."/>
            <person name="Kim S.-J."/>
            <person name="Kim J.-S."/>
            <person name="Hong S.-B."/>
            <person name="Kwon S.-W."/>
        </authorList>
    </citation>
    <scope>NUCLEOTIDE SEQUENCE [LARGE SCALE GENOMIC DNA]</scope>
    <source>
        <strain evidence="2 3">GN2-R2</strain>
    </source>
</reference>
<dbReference type="Proteomes" id="UP000502415">
    <property type="component" value="Chromosome"/>
</dbReference>
<protein>
    <recommendedName>
        <fullName evidence="4">Transmembrane protein</fullName>
    </recommendedName>
</protein>
<dbReference type="EMBL" id="CP051685">
    <property type="protein sequence ID" value="QJE03188.1"/>
    <property type="molecule type" value="Genomic_DNA"/>
</dbReference>
<evidence type="ECO:0000256" key="1">
    <source>
        <dbReference type="SAM" id="MobiDB-lite"/>
    </source>
</evidence>
<sequence>MLLLPLLVLIAACSPKYNWRDYTAADASYRVLFPAKPSSTTREIDLDGMKVRMTMAAAEVDGATFAVGAAEAPDAARAQAALEAMKLALLRNIGADGAATSASASASSSAGDGKRDTRASSDIDATGTSRGRPMRLVGHFEARGKRFFQVIVVGPAPALPPEQVEQFLTSFSVL</sequence>
<evidence type="ECO:0008006" key="4">
    <source>
        <dbReference type="Google" id="ProtNLM"/>
    </source>
</evidence>
<organism evidence="2 3">
    <name type="scientific">Massilia forsythiae</name>
    <dbReference type="NCBI Taxonomy" id="2728020"/>
    <lineage>
        <taxon>Bacteria</taxon>
        <taxon>Pseudomonadati</taxon>
        <taxon>Pseudomonadota</taxon>
        <taxon>Betaproteobacteria</taxon>
        <taxon>Burkholderiales</taxon>
        <taxon>Oxalobacteraceae</taxon>
        <taxon>Telluria group</taxon>
        <taxon>Massilia</taxon>
    </lineage>
</organism>
<dbReference type="KEGG" id="mfy:HH212_04615"/>